<evidence type="ECO:0000259" key="1">
    <source>
        <dbReference type="Pfam" id="PF03478"/>
    </source>
</evidence>
<dbReference type="Proteomes" id="UP000324897">
    <property type="component" value="Chromosome 6"/>
</dbReference>
<reference evidence="2 3" key="1">
    <citation type="journal article" date="2019" name="Sci. Rep.">
        <title>A high-quality genome of Eragrostis curvula grass provides insights into Poaceae evolution and supports new strategies to enhance forage quality.</title>
        <authorList>
            <person name="Carballo J."/>
            <person name="Santos B.A.C.M."/>
            <person name="Zappacosta D."/>
            <person name="Garbus I."/>
            <person name="Selva J.P."/>
            <person name="Gallo C.A."/>
            <person name="Diaz A."/>
            <person name="Albertini E."/>
            <person name="Caccamo M."/>
            <person name="Echenique V."/>
        </authorList>
    </citation>
    <scope>NUCLEOTIDE SEQUENCE [LARGE SCALE GENOMIC DNA]</scope>
    <source>
        <strain evidence="3">cv. Victoria</strain>
        <tissue evidence="2">Leaf</tissue>
    </source>
</reference>
<dbReference type="InterPro" id="IPR036047">
    <property type="entry name" value="F-box-like_dom_sf"/>
</dbReference>
<evidence type="ECO:0000313" key="3">
    <source>
        <dbReference type="Proteomes" id="UP000324897"/>
    </source>
</evidence>
<organism evidence="2 3">
    <name type="scientific">Eragrostis curvula</name>
    <name type="common">weeping love grass</name>
    <dbReference type="NCBI Taxonomy" id="38414"/>
    <lineage>
        <taxon>Eukaryota</taxon>
        <taxon>Viridiplantae</taxon>
        <taxon>Streptophyta</taxon>
        <taxon>Embryophyta</taxon>
        <taxon>Tracheophyta</taxon>
        <taxon>Spermatophyta</taxon>
        <taxon>Magnoliopsida</taxon>
        <taxon>Liliopsida</taxon>
        <taxon>Poales</taxon>
        <taxon>Poaceae</taxon>
        <taxon>PACMAD clade</taxon>
        <taxon>Chloridoideae</taxon>
        <taxon>Eragrostideae</taxon>
        <taxon>Eragrostidinae</taxon>
        <taxon>Eragrostis</taxon>
    </lineage>
</organism>
<dbReference type="EMBL" id="RWGY01000002">
    <property type="protein sequence ID" value="TVU49908.1"/>
    <property type="molecule type" value="Genomic_DNA"/>
</dbReference>
<dbReference type="PANTHER" id="PTHR33165:SF33">
    <property type="entry name" value="DUF295 DOMAIN-CONTAINING PROTEIN"/>
    <property type="match status" value="1"/>
</dbReference>
<accession>A0A5J9WNZ4</accession>
<dbReference type="Pfam" id="PF03478">
    <property type="entry name" value="Beta-prop_KIB1-4"/>
    <property type="match status" value="1"/>
</dbReference>
<dbReference type="OrthoDB" id="686631at2759"/>
<dbReference type="Gramene" id="TVU49908">
    <property type="protein sequence ID" value="TVU49908"/>
    <property type="gene ID" value="EJB05_01250"/>
</dbReference>
<evidence type="ECO:0000313" key="2">
    <source>
        <dbReference type="EMBL" id="TVU49908.1"/>
    </source>
</evidence>
<feature type="domain" description="KIB1-4 beta-propeller" evidence="1">
    <location>
        <begin position="107"/>
        <end position="299"/>
    </location>
</feature>
<keyword evidence="3" id="KW-1185">Reference proteome</keyword>
<comment type="caution">
    <text evidence="2">The sequence shown here is derived from an EMBL/GenBank/DDBJ whole genome shotgun (WGS) entry which is preliminary data.</text>
</comment>
<dbReference type="AlphaFoldDB" id="A0A5J9WNZ4"/>
<proteinExistence type="predicted"/>
<sequence>MNRVSKIARIAAGIGSVSVLSVAGVEVVERRETGRGVIPELVSKIADHLLADDVTEYIRLRAVCKPWRSSTADPSLLEPRFFPRYWLLLAREHLRDDSEAERFVNVRTGTSLHICLPDPDQYTHRGNVEGLLLLHHTFSDTICLLNPLTTALYDLPTMHAVNDVVGPNEEYPDDDQFLEDSINAAGIIVDMDELGQAQSVPTVVLSLTIRNDTAIVCAKPGDNVWRAVDTSCTDDVDGNLPVIQGGISVRGRFFIPTCAGEVLAVELQPQPHLKYVAKMFGDQIQSGFDEISYLVPSCDNSRWAWSTRGANRVRPTDPAICRGAPCEPISVLLATPLNQWILRVDPYA</sequence>
<protein>
    <recommendedName>
        <fullName evidence="1">KIB1-4 beta-propeller domain-containing protein</fullName>
    </recommendedName>
</protein>
<name>A0A5J9WNZ4_9POAL</name>
<gene>
    <name evidence="2" type="ORF">EJB05_01250</name>
</gene>
<dbReference type="SUPFAM" id="SSF81383">
    <property type="entry name" value="F-box domain"/>
    <property type="match status" value="1"/>
</dbReference>
<dbReference type="PANTHER" id="PTHR33165">
    <property type="entry name" value="F-BOX DOMAIN CONTAINING PROTEIN-LIKE-RELATED"/>
    <property type="match status" value="1"/>
</dbReference>
<feature type="non-terminal residue" evidence="2">
    <location>
        <position position="1"/>
    </location>
</feature>
<dbReference type="InterPro" id="IPR005174">
    <property type="entry name" value="KIB1-4_b-propeller"/>
</dbReference>